<evidence type="ECO:0000256" key="4">
    <source>
        <dbReference type="RuleBase" id="RU000363"/>
    </source>
</evidence>
<dbReference type="EMBL" id="JACKXE010000001">
    <property type="protein sequence ID" value="MBB6627536.1"/>
    <property type="molecule type" value="Genomic_DNA"/>
</dbReference>
<evidence type="ECO:0000313" key="7">
    <source>
        <dbReference type="Proteomes" id="UP000523955"/>
    </source>
</evidence>
<dbReference type="SUPFAM" id="SSF51735">
    <property type="entry name" value="NAD(P)-binding Rossmann-fold domains"/>
    <property type="match status" value="1"/>
</dbReference>
<dbReference type="PRINTS" id="PR00081">
    <property type="entry name" value="GDHRDH"/>
</dbReference>
<evidence type="ECO:0000256" key="1">
    <source>
        <dbReference type="ARBA" id="ARBA00006484"/>
    </source>
</evidence>
<dbReference type="PANTHER" id="PTHR43490">
    <property type="entry name" value="(+)-NEOMENTHOL DEHYDROGENASE"/>
    <property type="match status" value="1"/>
</dbReference>
<comment type="similarity">
    <text evidence="1 4">Belongs to the short-chain dehydrogenases/reductases (SDR) family.</text>
</comment>
<evidence type="ECO:0000256" key="2">
    <source>
        <dbReference type="ARBA" id="ARBA00022857"/>
    </source>
</evidence>
<sequence length="269" mass="28572">MPRTRPEESNVTIATTQRVALVTGANRGIGREVARQLAEAGLAVVVGSRDLAAGERAAADIQAELEAQGHRDLTIGAVRIDVASRDDEPGNAHAAADVVRKQFGRLDILINNAGRMVEVLPPDITGKHLEAAFSTNVAGTAETIHAFLPLLKEADAPRIVNVSSTTASLLLTTQDKDFGGDHSVRAPYSTSKAALNMLTLHYNKAFQADESLRHIKINAITPGYVATDMNHGLGNRTVEQGARALVTLALKGDDSPTGGYFNEDGPLPW</sequence>
<gene>
    <name evidence="6" type="ORF">H5V45_09390</name>
</gene>
<evidence type="ECO:0000256" key="3">
    <source>
        <dbReference type="ARBA" id="ARBA00023002"/>
    </source>
</evidence>
<dbReference type="Pfam" id="PF00106">
    <property type="entry name" value="adh_short"/>
    <property type="match status" value="1"/>
</dbReference>
<protein>
    <submittedName>
        <fullName evidence="6">SDR family NAD(P)-dependent oxidoreductase</fullName>
    </submittedName>
</protein>
<dbReference type="GO" id="GO:0016491">
    <property type="term" value="F:oxidoreductase activity"/>
    <property type="evidence" value="ECO:0007669"/>
    <property type="project" value="UniProtKB-KW"/>
</dbReference>
<dbReference type="PANTHER" id="PTHR43490:SF99">
    <property type="entry name" value="SHORT-CHAIN DEHYDROGENASE_REDUCTASE"/>
    <property type="match status" value="1"/>
</dbReference>
<accession>A0A7X0VAF5</accession>
<evidence type="ECO:0000313" key="6">
    <source>
        <dbReference type="EMBL" id="MBB6627536.1"/>
    </source>
</evidence>
<keyword evidence="3" id="KW-0560">Oxidoreductase</keyword>
<dbReference type="Proteomes" id="UP000523955">
    <property type="component" value="Unassembled WGS sequence"/>
</dbReference>
<dbReference type="InterPro" id="IPR036291">
    <property type="entry name" value="NAD(P)-bd_dom_sf"/>
</dbReference>
<dbReference type="InterPro" id="IPR057326">
    <property type="entry name" value="KR_dom"/>
</dbReference>
<keyword evidence="2" id="KW-0521">NADP</keyword>
<dbReference type="SMART" id="SM00822">
    <property type="entry name" value="PKS_KR"/>
    <property type="match status" value="1"/>
</dbReference>
<dbReference type="AlphaFoldDB" id="A0A7X0VAF5"/>
<dbReference type="PRINTS" id="PR00080">
    <property type="entry name" value="SDRFAMILY"/>
</dbReference>
<feature type="domain" description="Ketoreductase" evidence="5">
    <location>
        <begin position="18"/>
        <end position="215"/>
    </location>
</feature>
<comment type="caution">
    <text evidence="6">The sequence shown here is derived from an EMBL/GenBank/DDBJ whole genome shotgun (WGS) entry which is preliminary data.</text>
</comment>
<reference evidence="6 7" key="1">
    <citation type="submission" date="2020-08" db="EMBL/GenBank/DDBJ databases">
        <authorList>
            <person name="Seo M.-J."/>
        </authorList>
    </citation>
    <scope>NUCLEOTIDE SEQUENCE [LARGE SCALE GENOMIC DNA]</scope>
    <source>
        <strain evidence="6 7">KIGAM211</strain>
    </source>
</reference>
<organism evidence="6 7">
    <name type="scientific">Nocardioides luti</name>
    <dbReference type="NCBI Taxonomy" id="2761101"/>
    <lineage>
        <taxon>Bacteria</taxon>
        <taxon>Bacillati</taxon>
        <taxon>Actinomycetota</taxon>
        <taxon>Actinomycetes</taxon>
        <taxon>Propionibacteriales</taxon>
        <taxon>Nocardioidaceae</taxon>
        <taxon>Nocardioides</taxon>
    </lineage>
</organism>
<dbReference type="InterPro" id="IPR002347">
    <property type="entry name" value="SDR_fam"/>
</dbReference>
<dbReference type="Gene3D" id="3.40.50.720">
    <property type="entry name" value="NAD(P)-binding Rossmann-like Domain"/>
    <property type="match status" value="1"/>
</dbReference>
<proteinExistence type="inferred from homology"/>
<evidence type="ECO:0000259" key="5">
    <source>
        <dbReference type="SMART" id="SM00822"/>
    </source>
</evidence>
<keyword evidence="7" id="KW-1185">Reference proteome</keyword>
<name>A0A7X0VAF5_9ACTN</name>